<dbReference type="EMBL" id="JBHLTR010000011">
    <property type="protein sequence ID" value="MFC0559112.1"/>
    <property type="molecule type" value="Genomic_DNA"/>
</dbReference>
<protein>
    <submittedName>
        <fullName evidence="1">Uncharacterized protein</fullName>
    </submittedName>
</protein>
<comment type="caution">
    <text evidence="1">The sequence shown here is derived from an EMBL/GenBank/DDBJ whole genome shotgun (WGS) entry which is preliminary data.</text>
</comment>
<evidence type="ECO:0000313" key="2">
    <source>
        <dbReference type="Proteomes" id="UP001589833"/>
    </source>
</evidence>
<evidence type="ECO:0000313" key="1">
    <source>
        <dbReference type="EMBL" id="MFC0559112.1"/>
    </source>
</evidence>
<gene>
    <name evidence="1" type="ORF">ACFFH4_08610</name>
</gene>
<name>A0ABV6NEC2_9BACI</name>
<proteinExistence type="predicted"/>
<sequence length="109" mass="12788">MDLKEPELRDALQQFDSLIIEYPDDRHAIPEFTSFITKLVKTKTNTVTLPIEDVMAIMKEKKPLVFSILRSEYSNNIMINVVTHIDKEYGEAYRKLNDLKRKLGIILKY</sequence>
<reference evidence="1 2" key="1">
    <citation type="submission" date="2024-09" db="EMBL/GenBank/DDBJ databases">
        <authorList>
            <person name="Sun Q."/>
            <person name="Mori K."/>
        </authorList>
    </citation>
    <scope>NUCLEOTIDE SEQUENCE [LARGE SCALE GENOMIC DNA]</scope>
    <source>
        <strain evidence="1 2">NCAIM B.02301</strain>
    </source>
</reference>
<accession>A0ABV6NEC2</accession>
<dbReference type="Proteomes" id="UP001589833">
    <property type="component" value="Unassembled WGS sequence"/>
</dbReference>
<dbReference type="RefSeq" id="WP_273846053.1">
    <property type="nucleotide sequence ID" value="NZ_JAQQWT010000016.1"/>
</dbReference>
<organism evidence="1 2">
    <name type="scientific">Halalkalibacter alkalisediminis</name>
    <dbReference type="NCBI Taxonomy" id="935616"/>
    <lineage>
        <taxon>Bacteria</taxon>
        <taxon>Bacillati</taxon>
        <taxon>Bacillota</taxon>
        <taxon>Bacilli</taxon>
        <taxon>Bacillales</taxon>
        <taxon>Bacillaceae</taxon>
        <taxon>Halalkalibacter</taxon>
    </lineage>
</organism>
<keyword evidence="2" id="KW-1185">Reference proteome</keyword>